<feature type="chain" id="PRO_5045237012" description="UDP-glycosyltransferases domain-containing protein" evidence="5">
    <location>
        <begin position="20"/>
        <end position="1097"/>
    </location>
</feature>
<accession>A0ABM5K0I1</accession>
<feature type="signal peptide" evidence="5">
    <location>
        <begin position="1"/>
        <end position="19"/>
    </location>
</feature>
<dbReference type="InterPro" id="IPR002213">
    <property type="entry name" value="UDP_glucos_trans"/>
</dbReference>
<evidence type="ECO:0000256" key="1">
    <source>
        <dbReference type="ARBA" id="ARBA00009995"/>
    </source>
</evidence>
<dbReference type="CDD" id="cd03784">
    <property type="entry name" value="GT1_Gtf-like"/>
    <property type="match status" value="2"/>
</dbReference>
<dbReference type="SUPFAM" id="SSF53756">
    <property type="entry name" value="UDP-Glycosyltransferase/glycogen phosphorylase"/>
    <property type="match status" value="2"/>
</dbReference>
<comment type="similarity">
    <text evidence="1">Belongs to the UDP-glycosyltransferase family.</text>
</comment>
<feature type="transmembrane region" description="Helical" evidence="4">
    <location>
        <begin position="588"/>
        <end position="611"/>
    </location>
</feature>
<keyword evidence="5" id="KW-0732">Signal</keyword>
<keyword evidence="2" id="KW-0328">Glycosyltransferase</keyword>
<dbReference type="RefSeq" id="XP_050503698.1">
    <property type="nucleotide sequence ID" value="XM_050647741.1"/>
</dbReference>
<dbReference type="PROSITE" id="PS00375">
    <property type="entry name" value="UDPGT"/>
    <property type="match status" value="2"/>
</dbReference>
<evidence type="ECO:0008006" key="8">
    <source>
        <dbReference type="Google" id="ProtNLM"/>
    </source>
</evidence>
<keyword evidence="4" id="KW-0812">Transmembrane</keyword>
<dbReference type="PANTHER" id="PTHR48043">
    <property type="entry name" value="EG:EG0003.4 PROTEIN-RELATED"/>
    <property type="match status" value="1"/>
</dbReference>
<evidence type="ECO:0000256" key="3">
    <source>
        <dbReference type="ARBA" id="ARBA00022679"/>
    </source>
</evidence>
<dbReference type="InterPro" id="IPR035595">
    <property type="entry name" value="UDP_glycos_trans_CS"/>
</dbReference>
<evidence type="ECO:0000256" key="2">
    <source>
        <dbReference type="ARBA" id="ARBA00022676"/>
    </source>
</evidence>
<evidence type="ECO:0000256" key="4">
    <source>
        <dbReference type="SAM" id="Phobius"/>
    </source>
</evidence>
<proteinExistence type="inferred from homology"/>
<dbReference type="Gene3D" id="3.40.50.2000">
    <property type="entry name" value="Glycogen Phosphorylase B"/>
    <property type="match status" value="3"/>
</dbReference>
<dbReference type="GeneID" id="126882749"/>
<evidence type="ECO:0000313" key="7">
    <source>
        <dbReference type="Proteomes" id="UP001652700"/>
    </source>
</evidence>
<evidence type="ECO:0000313" key="6">
    <source>
        <dbReference type="EnsemblMetazoa" id="XP_050503698.1"/>
    </source>
</evidence>
<protein>
    <recommendedName>
        <fullName evidence="8">UDP-glycosyltransferases domain-containing protein</fullName>
    </recommendedName>
</protein>
<dbReference type="EnsemblMetazoa" id="XM_050647741.1">
    <property type="protein sequence ID" value="XP_050503698.1"/>
    <property type="gene ID" value="LOC126882749"/>
</dbReference>
<name>A0ABM5K0I1_DIAVI</name>
<feature type="transmembrane region" description="Helical" evidence="4">
    <location>
        <begin position="1058"/>
        <end position="1082"/>
    </location>
</feature>
<keyword evidence="4" id="KW-0472">Membrane</keyword>
<dbReference type="PANTHER" id="PTHR48043:SF159">
    <property type="entry name" value="EG:EG0003.4 PROTEIN-RELATED"/>
    <property type="match status" value="1"/>
</dbReference>
<keyword evidence="7" id="KW-1185">Reference proteome</keyword>
<evidence type="ECO:0000256" key="5">
    <source>
        <dbReference type="SAM" id="SignalP"/>
    </source>
</evidence>
<reference evidence="6" key="1">
    <citation type="submission" date="2025-05" db="UniProtKB">
        <authorList>
            <consortium name="EnsemblMetazoa"/>
        </authorList>
    </citation>
    <scope>IDENTIFICATION</scope>
</reference>
<sequence>MKLLMCLLLLWKTVSLAQSYKVLLVFPVPSKSHFILGNSLARGLAQAGHEVTFISPFADENPPKNYRDVVLEGFMEIKKEQTIFNVFDMEKMHPMLSVFIMNIIGNQLANATLGHPNVQKLLSSKEHFDVIIIEQFKNKAINALQWYYNAPLILFSTIGPSFWVNGFTGNPSPPSYIPDMFLSYTSEMNFWQRTFNFIMTLYEYLNDYFLVSSAQIEILKSYFPDCPDAESAINNVSLVLLNSHESSNQPVPTTPNMIAIGGFHIKPSKELPKDLKHFMDNAKEGVVYFSMGSNIESSDINNDTKYGIIKALGKLKQKVLWKYSEELPDKPRNVKLDKWFPQQDILAHPNTKLFITHGGLLSTLETIYHGVPVLSLPVYGDQKMNAAKAQAIGYGLLIPFSQITEETLTEQLDKLLNDPKYHLTAKTRSALMHDRPTKPLDLAIYWTQFIARHKGAPHLRISALDLNWYQYLSLDVVAFLGLVSFSICLALYIVSKKLFRCCTSKSKTIKKEYLFKKCLPRICSVIRNIHIFIIIIRFSSTVKCRDTYYYRYNIYEFAGTKTSIVYQASRIFPFSVRYMYNMRERQHLFLIVLVLFILGQVTNGYKVLLVFHVPAKSHYNLGNALAKGLVAAGHDVTMIAFFEEKNPPPGGTYTNVLLSGKEEVSGFNKEFNFLDLEHIPTIFAIHLSSRKGTVLTKTMFEHENVKTFLASNQKFDAVVIEQFCNDAIKGLGWYYDAPVIAFSTIGANYWVNPLVGNPTPISYVPDLHLEYTENMTLLKRVKNALVTLVRILNQQVYYFPAQREILRKVFPGSPSLEELMTNVSLVLLNSHESTNQPVPLVPNMINVGGMHISPGKGLPKDLKVIMDNAKEGIVYFSMGSNIDPAKMKEEISTAIFDALGKLPYKVLIKWSKDVPGKSNNILIRQWFPQQDVLAHPNVKLFVTHGGLLSTLETIYYGVPVLTLPIFGDQKINAAKAKAAGYGVSMSFSTITEERFSKALNEILNNKKYTENARLRSTLMHDRINKPLDTAVFWVEYIIRNKGAPHLRIAAVNMPFYEYFLLDVIVLLVLGFSIIITLVYLTCKKICCSRKSKKFKKE</sequence>
<dbReference type="Pfam" id="PF00201">
    <property type="entry name" value="UDPGT"/>
    <property type="match status" value="2"/>
</dbReference>
<feature type="transmembrane region" description="Helical" evidence="4">
    <location>
        <begin position="468"/>
        <end position="494"/>
    </location>
</feature>
<dbReference type="InterPro" id="IPR050271">
    <property type="entry name" value="UDP-glycosyltransferase"/>
</dbReference>
<keyword evidence="4" id="KW-1133">Transmembrane helix</keyword>
<organism evidence="6 7">
    <name type="scientific">Diabrotica virgifera virgifera</name>
    <name type="common">western corn rootworm</name>
    <dbReference type="NCBI Taxonomy" id="50390"/>
    <lineage>
        <taxon>Eukaryota</taxon>
        <taxon>Metazoa</taxon>
        <taxon>Ecdysozoa</taxon>
        <taxon>Arthropoda</taxon>
        <taxon>Hexapoda</taxon>
        <taxon>Insecta</taxon>
        <taxon>Pterygota</taxon>
        <taxon>Neoptera</taxon>
        <taxon>Endopterygota</taxon>
        <taxon>Coleoptera</taxon>
        <taxon>Polyphaga</taxon>
        <taxon>Cucujiformia</taxon>
        <taxon>Chrysomeloidea</taxon>
        <taxon>Chrysomelidae</taxon>
        <taxon>Galerucinae</taxon>
        <taxon>Diabroticina</taxon>
        <taxon>Diabroticites</taxon>
        <taxon>Diabrotica</taxon>
    </lineage>
</organism>
<dbReference type="Proteomes" id="UP001652700">
    <property type="component" value="Unplaced"/>
</dbReference>
<keyword evidence="3" id="KW-0808">Transferase</keyword>